<proteinExistence type="predicted"/>
<accession>A0A2X2WLN1</accession>
<dbReference type="GO" id="GO:0030697">
    <property type="term" value="F:tRNA (uracil(54)-C5)-methyltransferase activity, S-adenosyl methionine-dependent"/>
    <property type="evidence" value="ECO:0007669"/>
    <property type="project" value="UniProtKB-EC"/>
</dbReference>
<gene>
    <name evidence="1" type="primary">trmA_1</name>
    <name evidence="1" type="ORF">NCTC10786_06016</name>
</gene>
<evidence type="ECO:0000313" key="1">
    <source>
        <dbReference type="EMBL" id="SQB41728.1"/>
    </source>
</evidence>
<sequence length="30" mass="3405">MTPEHLPTEQYDAQLAEKVVRLQSMDGAVF</sequence>
<evidence type="ECO:0000313" key="2">
    <source>
        <dbReference type="Proteomes" id="UP000251584"/>
    </source>
</evidence>
<dbReference type="Proteomes" id="UP000251584">
    <property type="component" value="Unassembled WGS sequence"/>
</dbReference>
<reference evidence="1 2" key="1">
    <citation type="submission" date="2018-06" db="EMBL/GenBank/DDBJ databases">
        <authorList>
            <consortium name="Pathogen Informatics"/>
            <person name="Doyle S."/>
        </authorList>
    </citation>
    <scope>NUCLEOTIDE SEQUENCE [LARGE SCALE GENOMIC DNA]</scope>
    <source>
        <strain evidence="1 2">NCTC10786</strain>
    </source>
</reference>
<name>A0A2X2WLN1_CITKO</name>
<protein>
    <submittedName>
        <fullName evidence="1">tRNA (Uracil-5-)-methyltransferase</fullName>
        <ecNumber evidence="1">2.1.1.35</ecNumber>
    </submittedName>
</protein>
<organism evidence="1 2">
    <name type="scientific">Citrobacter koseri</name>
    <name type="common">Citrobacter diversus</name>
    <dbReference type="NCBI Taxonomy" id="545"/>
    <lineage>
        <taxon>Bacteria</taxon>
        <taxon>Pseudomonadati</taxon>
        <taxon>Pseudomonadota</taxon>
        <taxon>Gammaproteobacteria</taxon>
        <taxon>Enterobacterales</taxon>
        <taxon>Enterobacteriaceae</taxon>
        <taxon>Citrobacter</taxon>
    </lineage>
</organism>
<dbReference type="AlphaFoldDB" id="A0A2X2WLN1"/>
<dbReference type="EC" id="2.1.1.35" evidence="1"/>
<keyword evidence="1" id="KW-0489">Methyltransferase</keyword>
<dbReference type="EMBL" id="UAVY01000011">
    <property type="protein sequence ID" value="SQB41728.1"/>
    <property type="molecule type" value="Genomic_DNA"/>
</dbReference>
<dbReference type="GO" id="GO:0032259">
    <property type="term" value="P:methylation"/>
    <property type="evidence" value="ECO:0007669"/>
    <property type="project" value="UniProtKB-KW"/>
</dbReference>
<keyword evidence="1" id="KW-0808">Transferase</keyword>